<feature type="binding site" evidence="3">
    <location>
        <position position="34"/>
    </location>
    <ligand>
        <name>Zn(2+)</name>
        <dbReference type="ChEBI" id="CHEBI:29105"/>
    </ligand>
</feature>
<dbReference type="PANTHER" id="PTHR36150">
    <property type="entry name" value="DNA GYRASE INHIBITOR YACG"/>
    <property type="match status" value="1"/>
</dbReference>
<feature type="binding site" evidence="3">
    <location>
        <position position="15"/>
    </location>
    <ligand>
        <name>Zn(2+)</name>
        <dbReference type="ChEBI" id="CHEBI:29105"/>
    </ligand>
</feature>
<evidence type="ECO:0000256" key="1">
    <source>
        <dbReference type="ARBA" id="ARBA00022723"/>
    </source>
</evidence>
<gene>
    <name evidence="3" type="primary">yacG</name>
    <name evidence="4" type="ORF">SAMN02745117_02508</name>
</gene>
<dbReference type="OrthoDB" id="9809663at2"/>
<evidence type="ECO:0000313" key="4">
    <source>
        <dbReference type="EMBL" id="SHF73457.1"/>
    </source>
</evidence>
<dbReference type="Pfam" id="PF03884">
    <property type="entry name" value="YacG"/>
    <property type="match status" value="1"/>
</dbReference>
<evidence type="ECO:0000256" key="2">
    <source>
        <dbReference type="ARBA" id="ARBA00022833"/>
    </source>
</evidence>
<keyword evidence="2 3" id="KW-0862">Zinc</keyword>
<dbReference type="STRING" id="1122156.SAMN02745117_02508"/>
<dbReference type="PANTHER" id="PTHR36150:SF1">
    <property type="entry name" value="DNA GYRASE INHIBITOR YACG"/>
    <property type="match status" value="1"/>
</dbReference>
<dbReference type="SUPFAM" id="SSF57716">
    <property type="entry name" value="Glucocorticoid receptor-like (DNA-binding domain)"/>
    <property type="match status" value="1"/>
</dbReference>
<reference evidence="4 5" key="1">
    <citation type="submission" date="2016-11" db="EMBL/GenBank/DDBJ databases">
        <authorList>
            <person name="Jaros S."/>
            <person name="Januszkiewicz K."/>
            <person name="Wedrychowicz H."/>
        </authorList>
    </citation>
    <scope>NUCLEOTIDE SEQUENCE [LARGE SCALE GENOMIC DNA]</scope>
    <source>
        <strain evidence="4 5">DSM 16112</strain>
    </source>
</reference>
<dbReference type="HAMAP" id="MF_00649">
    <property type="entry name" value="DNA_gyrase_inhibitor_YacG"/>
    <property type="match status" value="1"/>
</dbReference>
<dbReference type="InterPro" id="IPR013088">
    <property type="entry name" value="Znf_NHR/GATA"/>
</dbReference>
<accession>A0A1M5E2K1</accession>
<keyword evidence="1 3" id="KW-0479">Metal-binding</keyword>
<dbReference type="EMBL" id="FQUZ01000038">
    <property type="protein sequence ID" value="SHF73457.1"/>
    <property type="molecule type" value="Genomic_DNA"/>
</dbReference>
<feature type="binding site" evidence="3">
    <location>
        <position position="18"/>
    </location>
    <ligand>
        <name>Zn(2+)</name>
        <dbReference type="ChEBI" id="CHEBI:29105"/>
    </ligand>
</feature>
<name>A0A1M5E2K1_9BURK</name>
<dbReference type="Proteomes" id="UP000184327">
    <property type="component" value="Unassembled WGS sequence"/>
</dbReference>
<comment type="cofactor">
    <cofactor evidence="3">
        <name>Zn(2+)</name>
        <dbReference type="ChEBI" id="CHEBI:29105"/>
    </cofactor>
    <text evidence="3">Binds 1 zinc ion.</text>
</comment>
<dbReference type="Gene3D" id="3.30.50.10">
    <property type="entry name" value="Erythroid Transcription Factor GATA-1, subunit A"/>
    <property type="match status" value="1"/>
</dbReference>
<dbReference type="AlphaFoldDB" id="A0A1M5E2K1"/>
<feature type="binding site" evidence="3">
    <location>
        <position position="38"/>
    </location>
    <ligand>
        <name>Zn(2+)</name>
        <dbReference type="ChEBI" id="CHEBI:29105"/>
    </ligand>
</feature>
<dbReference type="GO" id="GO:0006355">
    <property type="term" value="P:regulation of DNA-templated transcription"/>
    <property type="evidence" value="ECO:0007669"/>
    <property type="project" value="InterPro"/>
</dbReference>
<comment type="function">
    <text evidence="3">Inhibits all the catalytic activities of DNA gyrase by preventing its interaction with DNA. Acts by binding directly to the C-terminal domain of GyrB, which probably disrupts DNA binding by the gyrase.</text>
</comment>
<proteinExistence type="inferred from homology"/>
<evidence type="ECO:0000256" key="3">
    <source>
        <dbReference type="HAMAP-Rule" id="MF_00649"/>
    </source>
</evidence>
<dbReference type="InterPro" id="IPR005584">
    <property type="entry name" value="DNA_gyrase_inhibitor_YacG"/>
</dbReference>
<evidence type="ECO:0000313" key="5">
    <source>
        <dbReference type="Proteomes" id="UP000184327"/>
    </source>
</evidence>
<organism evidence="4 5">
    <name type="scientific">Lampropedia hyalina DSM 16112</name>
    <dbReference type="NCBI Taxonomy" id="1122156"/>
    <lineage>
        <taxon>Bacteria</taxon>
        <taxon>Pseudomonadati</taxon>
        <taxon>Pseudomonadota</taxon>
        <taxon>Betaproteobacteria</taxon>
        <taxon>Burkholderiales</taxon>
        <taxon>Comamonadaceae</taxon>
        <taxon>Lampropedia</taxon>
    </lineage>
</organism>
<protein>
    <recommendedName>
        <fullName evidence="3">DNA gyrase inhibitor YacG</fullName>
    </recommendedName>
</protein>
<dbReference type="GO" id="GO:0008657">
    <property type="term" value="F:DNA topoisomerase type II (double strand cut, ATP-hydrolyzing) inhibitor activity"/>
    <property type="evidence" value="ECO:0007669"/>
    <property type="project" value="UniProtKB-UniRule"/>
</dbReference>
<sequence length="68" mass="7414">MPADSEDTQAIFVPCPTCQQPSAYAAHNRWRPFCSQRCKMIDLGAWASGDYRVPAPPDAGNSGADDRD</sequence>
<keyword evidence="5" id="KW-1185">Reference proteome</keyword>
<comment type="similarity">
    <text evidence="3">Belongs to the DNA gyrase inhibitor YacG family.</text>
</comment>
<dbReference type="GO" id="GO:0008270">
    <property type="term" value="F:zinc ion binding"/>
    <property type="evidence" value="ECO:0007669"/>
    <property type="project" value="UniProtKB-UniRule"/>
</dbReference>
<dbReference type="RefSeq" id="WP_073357016.1">
    <property type="nucleotide sequence ID" value="NZ_FQUZ01000038.1"/>
</dbReference>
<comment type="subunit">
    <text evidence="3">Interacts with GyrB.</text>
</comment>